<sequence length="147" mass="15723">MIPNDTKRELLDEYLSNATIRVLLLDDSQAYSFDVDNHDFVDDVLAAGAEMSGSGYARQTLQNVSVTVDDTDDEGVFDADDVTISNIDAGTIQAVVVYEQVGGDDSTPGDDRVLAVHDDATVGDLPLDTNGSDIQISWPAEGIINIS</sequence>
<dbReference type="AlphaFoldDB" id="A0A7D5TLE9"/>
<accession>A0A7D5TLE9</accession>
<evidence type="ECO:0000313" key="1">
    <source>
        <dbReference type="EMBL" id="QLH77452.1"/>
    </source>
</evidence>
<protein>
    <submittedName>
        <fullName evidence="1">Uncharacterized protein</fullName>
    </submittedName>
</protein>
<dbReference type="GeneID" id="56078028"/>
<dbReference type="Proteomes" id="UP000509667">
    <property type="component" value="Chromosome"/>
</dbReference>
<reference evidence="1 2" key="1">
    <citation type="submission" date="2020-07" db="EMBL/GenBank/DDBJ databases">
        <title>Halosimplex pelagicum sp. nov. and Halosimplex rubrum sp. nov., isolated from salted brown alga Laminaria, and emended description of the genus Halosimplex.</title>
        <authorList>
            <person name="Cui H."/>
        </authorList>
    </citation>
    <scope>NUCLEOTIDE SEQUENCE [LARGE SCALE GENOMIC DNA]</scope>
    <source>
        <strain evidence="1 2">R27</strain>
    </source>
</reference>
<proteinExistence type="predicted"/>
<gene>
    <name evidence="1" type="ORF">HZS55_09155</name>
</gene>
<dbReference type="KEGG" id="hrr:HZS55_09155"/>
<name>A0A7D5TLE9_9EURY</name>
<dbReference type="EMBL" id="CP058910">
    <property type="protein sequence ID" value="QLH77452.1"/>
    <property type="molecule type" value="Genomic_DNA"/>
</dbReference>
<dbReference type="RefSeq" id="WP_179911379.1">
    <property type="nucleotide sequence ID" value="NZ_CP058910.1"/>
</dbReference>
<dbReference type="OrthoDB" id="383724at2157"/>
<organism evidence="1 2">
    <name type="scientific">Halosimplex rubrum</name>
    <dbReference type="NCBI Taxonomy" id="869889"/>
    <lineage>
        <taxon>Archaea</taxon>
        <taxon>Methanobacteriati</taxon>
        <taxon>Methanobacteriota</taxon>
        <taxon>Stenosarchaea group</taxon>
        <taxon>Halobacteria</taxon>
        <taxon>Halobacteriales</taxon>
        <taxon>Haloarculaceae</taxon>
        <taxon>Halosimplex</taxon>
    </lineage>
</organism>
<keyword evidence="2" id="KW-1185">Reference proteome</keyword>
<evidence type="ECO:0000313" key="2">
    <source>
        <dbReference type="Proteomes" id="UP000509667"/>
    </source>
</evidence>